<dbReference type="Proteomes" id="UP000006469">
    <property type="component" value="Plasmid pHM300"/>
</dbReference>
<dbReference type="AlphaFoldDB" id="I3R9U6"/>
<dbReference type="HOGENOM" id="CLU_2911398_0_0_2"/>
<keyword evidence="1" id="KW-0614">Plasmid</keyword>
<reference evidence="1 2" key="1">
    <citation type="journal article" date="2012" name="J. Bacteriol.">
        <title>Complete genome sequence of the metabolically versatile halophilic archaeon Haloferax mediterranei, a poly(3-hydroxybutyrate-co-3-hydroxyvalerate) producer.</title>
        <authorList>
            <person name="Han J."/>
            <person name="Zhang F."/>
            <person name="Hou J."/>
            <person name="Liu X."/>
            <person name="Li M."/>
            <person name="Liu H."/>
            <person name="Cai L."/>
            <person name="Zhang B."/>
            <person name="Chen Y."/>
            <person name="Zhou J."/>
            <person name="Hu S."/>
            <person name="Xiang H."/>
        </authorList>
    </citation>
    <scope>NUCLEOTIDE SEQUENCE [LARGE SCALE GENOMIC DNA]</scope>
    <source>
        <strain evidence="2">ATCC 33500 / DSM 1411 / JCM 8866 / NBRC 14739 / NCIMB 2177 / R-4</strain>
        <plasmid evidence="2">pHM300</plasmid>
    </source>
</reference>
<evidence type="ECO:0000313" key="2">
    <source>
        <dbReference type="Proteomes" id="UP000006469"/>
    </source>
</evidence>
<accession>I3R9U6</accession>
<evidence type="ECO:0000313" key="1">
    <source>
        <dbReference type="EMBL" id="AFK21006.1"/>
    </source>
</evidence>
<gene>
    <name evidence="1" type="ordered locus">HFX_5172</name>
</gene>
<organism evidence="1 2">
    <name type="scientific">Haloferax mediterranei (strain ATCC 33500 / DSM 1411 / JCM 8866 / NBRC 14739 / NCIMB 2177 / R-4)</name>
    <name type="common">Halobacterium mediterranei</name>
    <dbReference type="NCBI Taxonomy" id="523841"/>
    <lineage>
        <taxon>Archaea</taxon>
        <taxon>Methanobacteriati</taxon>
        <taxon>Methanobacteriota</taxon>
        <taxon>Stenosarchaea group</taxon>
        <taxon>Halobacteria</taxon>
        <taxon>Halobacteriales</taxon>
        <taxon>Haloferacaceae</taxon>
        <taxon>Haloferax</taxon>
    </lineage>
</organism>
<proteinExistence type="predicted"/>
<sequence length="61" mass="6600">MVDTQYSRYERREVGCPDVVPEEAVGCLPARCAGLSTRVAAQDDMLVLGLLSSSVNITKID</sequence>
<protein>
    <submittedName>
        <fullName evidence="1">Uncharacterized protein</fullName>
    </submittedName>
</protein>
<geneLocation type="plasmid" evidence="1 2">
    <name>pHM300</name>
</geneLocation>
<dbReference type="EMBL" id="CP001870">
    <property type="protein sequence ID" value="AFK21006.1"/>
    <property type="molecule type" value="Genomic_DNA"/>
</dbReference>
<dbReference type="KEGG" id="hme:HFX_5172"/>
<name>I3R9U6_HALMT</name>